<keyword evidence="1" id="KW-0378">Hydrolase</keyword>
<dbReference type="Gene3D" id="2.40.70.10">
    <property type="entry name" value="Acid Proteases"/>
    <property type="match status" value="1"/>
</dbReference>
<keyword evidence="3" id="KW-1133">Transmembrane helix</keyword>
<dbReference type="SUPFAM" id="SSF50630">
    <property type="entry name" value="Acid proteases"/>
    <property type="match status" value="1"/>
</dbReference>
<proteinExistence type="predicted"/>
<evidence type="ECO:0000313" key="6">
    <source>
        <dbReference type="WBParaSite" id="scf7180000423923.g11830"/>
    </source>
</evidence>
<dbReference type="Pfam" id="PF13975">
    <property type="entry name" value="gag-asp_proteas"/>
    <property type="match status" value="1"/>
</dbReference>
<evidence type="ECO:0000256" key="2">
    <source>
        <dbReference type="SAM" id="MobiDB-lite"/>
    </source>
</evidence>
<dbReference type="Proteomes" id="UP000887560">
    <property type="component" value="Unplaced"/>
</dbReference>
<keyword evidence="5" id="KW-1185">Reference proteome</keyword>
<feature type="compositionally biased region" description="Basic and acidic residues" evidence="2">
    <location>
        <begin position="1414"/>
        <end position="1423"/>
    </location>
</feature>
<dbReference type="InterPro" id="IPR001995">
    <property type="entry name" value="Peptidase_A2_cat"/>
</dbReference>
<name>A0A915PAW2_9BILA</name>
<dbReference type="Pfam" id="PF24664">
    <property type="entry name" value="Monjiviricetes_fusion"/>
    <property type="match status" value="1"/>
</dbReference>
<feature type="region of interest" description="Disordered" evidence="2">
    <location>
        <begin position="354"/>
        <end position="373"/>
    </location>
</feature>
<accession>A0A915PAW2</accession>
<evidence type="ECO:0000256" key="3">
    <source>
        <dbReference type="SAM" id="Phobius"/>
    </source>
</evidence>
<dbReference type="WBParaSite" id="scf7180000423923.g11830">
    <property type="protein sequence ID" value="scf7180000423923.g11830"/>
    <property type="gene ID" value="scf7180000423923.g11830"/>
</dbReference>
<dbReference type="GO" id="GO:0006508">
    <property type="term" value="P:proteolysis"/>
    <property type="evidence" value="ECO:0007669"/>
    <property type="project" value="InterPro"/>
</dbReference>
<reference evidence="6" key="1">
    <citation type="submission" date="2022-11" db="UniProtKB">
        <authorList>
            <consortium name="WormBaseParasite"/>
        </authorList>
    </citation>
    <scope>IDENTIFICATION</scope>
</reference>
<keyword evidence="3" id="KW-0812">Transmembrane</keyword>
<dbReference type="InterPro" id="IPR021109">
    <property type="entry name" value="Peptidase_aspartic_dom_sf"/>
</dbReference>
<evidence type="ECO:0000259" key="4">
    <source>
        <dbReference type="PROSITE" id="PS50175"/>
    </source>
</evidence>
<evidence type="ECO:0000256" key="1">
    <source>
        <dbReference type="ARBA" id="ARBA00022801"/>
    </source>
</evidence>
<evidence type="ECO:0000313" key="5">
    <source>
        <dbReference type="Proteomes" id="UP000887560"/>
    </source>
</evidence>
<keyword evidence="3" id="KW-0472">Membrane</keyword>
<feature type="transmembrane region" description="Helical" evidence="3">
    <location>
        <begin position="684"/>
        <end position="703"/>
    </location>
</feature>
<dbReference type="PROSITE" id="PS50175">
    <property type="entry name" value="ASP_PROT_RETROV"/>
    <property type="match status" value="1"/>
</dbReference>
<dbReference type="GO" id="GO:0004190">
    <property type="term" value="F:aspartic-type endopeptidase activity"/>
    <property type="evidence" value="ECO:0007669"/>
    <property type="project" value="InterPro"/>
</dbReference>
<dbReference type="PROSITE" id="PS00141">
    <property type="entry name" value="ASP_PROTEASE"/>
    <property type="match status" value="1"/>
</dbReference>
<feature type="region of interest" description="Disordered" evidence="2">
    <location>
        <begin position="1387"/>
        <end position="1423"/>
    </location>
</feature>
<protein>
    <submittedName>
        <fullName evidence="6">Peptidase A2 domain-containing protein</fullName>
    </submittedName>
</protein>
<organism evidence="5 6">
    <name type="scientific">Meloidogyne floridensis</name>
    <dbReference type="NCBI Taxonomy" id="298350"/>
    <lineage>
        <taxon>Eukaryota</taxon>
        <taxon>Metazoa</taxon>
        <taxon>Ecdysozoa</taxon>
        <taxon>Nematoda</taxon>
        <taxon>Chromadorea</taxon>
        <taxon>Rhabditida</taxon>
        <taxon>Tylenchina</taxon>
        <taxon>Tylenchomorpha</taxon>
        <taxon>Tylenchoidea</taxon>
        <taxon>Meloidogynidae</taxon>
        <taxon>Meloidogyninae</taxon>
        <taxon>Meloidogyne</taxon>
    </lineage>
</organism>
<sequence>MCTESYFGIYRKEKNWKIYLEKISKNECWETWDKRLLQTMGEKVWQTPRNWEKEYSFFGETCKNVTGLTLEEGTGAILEGRKLVTSWGDEFLVERKDDELEGWTKHLQTEEILIWRIPGWAYWNTHFRVGPVNSEIWAQKTVVVGEMQYSFVYHKNGTHPENVYGLPKKTLRMENDVFVEIIEENGENKTRVRRQGGTGILKKNRRLFEIKTNIPVTTTEKPTEVETTLRATTMRKEFSTEENKRTTPIWKVTPTARITTPRTITRTEIVKTTERTRIQTPIWRVTPTTSKPTQKTIVPSSKIISSTQPSTTKRIITPTRSTTVRIITPKMTTTSPTPRMTSTTKKNFIKSTVRPPLKQKAPPTTKRPQMRDETKIPKVTSPASRKVNVIETTERTTTTLVMKREVSDKPWLDPKDENHANSRLNYLDWKTEQRRVLEAREKWITDCHNRNSQLSIARALAREMPEQAARSLYNRDDITATLLSTEDGKIRWQLNKCRQVKADSIDWTQMIGKDCYKETPVTVNKKRYFLKPGGRDLISEGTKIDCLKKKKPNIDKNANKTKIEELNIISSFQTSPQINRQNPLIFNVGSIFESDQTRLDQNMQDLTKRLNRPELTFPEETDAEFEEENNSTKGTVRAIIAQGNKAFQTVVEQGNVLIGKSSEVLEKGKNFWEDPFGIKSTIKMILAVIAGVALLIGLCVIYWKGRVYIMLVINGIRAGGRMANFMINLLRPRRNRPITVSAVERRLTPTAPLAEEVLEEEAYILNFIPKVYQVTSKKRRCHINVTLNGNKTRALFDTGADITYVSKKVADACRMKINKGDFPQAQAANSTPIFLIGSANTLVEIGNFRTTFPILISENEGCPGGAIIGTDLMEEINKQEDYMIGIDFKRGEVHLGGSSLPMVHAVNSEWKPMAVQLLKTHLLPALSDSLVWGKINKGAGPEEQFITVEREHKYFPIRVGKCLVKPMAKRIVPLRLLNYGNAEITVHANSKLANLEPIGSELKIETVIEGEKAFMTDEEWKEFKERVDQIPEEANWIKRLPDEPISSPEKPIFERIVLDGTILSREGLWKEGDLVLTRREDKGGKFDHKFQGPYKIIKVEKPNLILEDPESGERKIVHMDKCKIYNSERNEEINIPVESSSGTGNPIDTPQINFINFEKFSKSNICRLFKFKNYFIEKMAADMEEAVELLQEEELDANYRWEEADKNWDPLKMTSKERDNFVTRKEKQEDKAMDNYSRAWENHKEDEINKRKIERGQRHALKEMMAAERNAAIKFAKRLTGEAFRSGQSRVEEESKRREREVEAWNRAWGWPPINDKRRDEEKRKRIEEQITQKMFEKYAENNPWGEESGIMVEPEMKEGNPMFEELVNLAMKNSRTLTELRKDVEEEEWDNLFSKPGGSHWSGGERGYGRGRRPWEPNRERR</sequence>
<feature type="domain" description="Peptidase A2" evidence="4">
    <location>
        <begin position="792"/>
        <end position="807"/>
    </location>
</feature>
<dbReference type="CDD" id="cd00303">
    <property type="entry name" value="retropepsin_like"/>
    <property type="match status" value="1"/>
</dbReference>
<dbReference type="InterPro" id="IPR001969">
    <property type="entry name" value="Aspartic_peptidase_AS"/>
</dbReference>